<evidence type="ECO:0000313" key="2">
    <source>
        <dbReference type="EMBL" id="OAA60612.1"/>
    </source>
</evidence>
<comment type="caution">
    <text evidence="2">The sequence shown here is derived from an EMBL/GenBank/DDBJ whole genome shotgun (WGS) entry which is preliminary data.</text>
</comment>
<feature type="transmembrane region" description="Helical" evidence="1">
    <location>
        <begin position="26"/>
        <end position="48"/>
    </location>
</feature>
<gene>
    <name evidence="2" type="ORF">LEL_10793</name>
</gene>
<evidence type="ECO:0000256" key="1">
    <source>
        <dbReference type="SAM" id="Phobius"/>
    </source>
</evidence>
<protein>
    <submittedName>
        <fullName evidence="2">MFS transporter</fullName>
    </submittedName>
</protein>
<proteinExistence type="predicted"/>
<dbReference type="EMBL" id="AZHF01000021">
    <property type="protein sequence ID" value="OAA60612.1"/>
    <property type="molecule type" value="Genomic_DNA"/>
</dbReference>
<evidence type="ECO:0000313" key="3">
    <source>
        <dbReference type="Proteomes" id="UP000076881"/>
    </source>
</evidence>
<organism evidence="2 3">
    <name type="scientific">Akanthomyces lecanii RCEF 1005</name>
    <dbReference type="NCBI Taxonomy" id="1081108"/>
    <lineage>
        <taxon>Eukaryota</taxon>
        <taxon>Fungi</taxon>
        <taxon>Dikarya</taxon>
        <taxon>Ascomycota</taxon>
        <taxon>Pezizomycotina</taxon>
        <taxon>Sordariomycetes</taxon>
        <taxon>Hypocreomycetidae</taxon>
        <taxon>Hypocreales</taxon>
        <taxon>Cordycipitaceae</taxon>
        <taxon>Akanthomyces</taxon>
        <taxon>Cordyceps confragosa</taxon>
    </lineage>
</organism>
<reference evidence="2 3" key="1">
    <citation type="journal article" date="2016" name="Genome Biol. Evol.">
        <title>Divergent and convergent evolution of fungal pathogenicity.</title>
        <authorList>
            <person name="Shang Y."/>
            <person name="Xiao G."/>
            <person name="Zheng P."/>
            <person name="Cen K."/>
            <person name="Zhan S."/>
            <person name="Wang C."/>
        </authorList>
    </citation>
    <scope>NUCLEOTIDE SEQUENCE [LARGE SCALE GENOMIC DNA]</scope>
    <source>
        <strain evidence="2 3">RCEF 1005</strain>
    </source>
</reference>
<dbReference type="Proteomes" id="UP000076881">
    <property type="component" value="Unassembled WGS sequence"/>
</dbReference>
<sequence length="80" mass="8253">MYVFGVGLSMQQPMAAIQGVLEAAKVAVGIAIIIFSQTLGGAVFICVAQNAFQDTFKQGISAADIPGLVSETVNYIGTTV</sequence>
<dbReference type="AlphaFoldDB" id="A0A167THP3"/>
<keyword evidence="3" id="KW-1185">Reference proteome</keyword>
<accession>A0A167THP3</accession>
<name>A0A167THP3_CORDF</name>
<keyword evidence="1" id="KW-0812">Transmembrane</keyword>
<dbReference type="OrthoDB" id="10021397at2759"/>
<keyword evidence="1" id="KW-0472">Membrane</keyword>
<keyword evidence="1" id="KW-1133">Transmembrane helix</keyword>